<dbReference type="AlphaFoldDB" id="A0A0F8XKS8"/>
<accession>A0A0F8XKS8</accession>
<reference evidence="1" key="1">
    <citation type="journal article" date="2015" name="Nature">
        <title>Complex archaea that bridge the gap between prokaryotes and eukaryotes.</title>
        <authorList>
            <person name="Spang A."/>
            <person name="Saw J.H."/>
            <person name="Jorgensen S.L."/>
            <person name="Zaremba-Niedzwiedzka K."/>
            <person name="Martijn J."/>
            <person name="Lind A.E."/>
            <person name="van Eijk R."/>
            <person name="Schleper C."/>
            <person name="Guy L."/>
            <person name="Ettema T.J."/>
        </authorList>
    </citation>
    <scope>NUCLEOTIDE SEQUENCE</scope>
</reference>
<proteinExistence type="predicted"/>
<name>A0A0F8XKS8_9ZZZZ</name>
<feature type="non-terminal residue" evidence="1">
    <location>
        <position position="1"/>
    </location>
</feature>
<organism evidence="1">
    <name type="scientific">marine sediment metagenome</name>
    <dbReference type="NCBI Taxonomy" id="412755"/>
    <lineage>
        <taxon>unclassified sequences</taxon>
        <taxon>metagenomes</taxon>
        <taxon>ecological metagenomes</taxon>
    </lineage>
</organism>
<protein>
    <recommendedName>
        <fullName evidence="2">Thiolase N-terminal domain-containing protein</fullName>
    </recommendedName>
</protein>
<dbReference type="EMBL" id="LAZR01062350">
    <property type="protein sequence ID" value="KKK61705.1"/>
    <property type="molecule type" value="Genomic_DNA"/>
</dbReference>
<comment type="caution">
    <text evidence="1">The sequence shown here is derived from an EMBL/GenBank/DDBJ whole genome shotgun (WGS) entry which is preliminary data.</text>
</comment>
<dbReference type="GO" id="GO:0016746">
    <property type="term" value="F:acyltransferase activity"/>
    <property type="evidence" value="ECO:0007669"/>
    <property type="project" value="InterPro"/>
</dbReference>
<sequence length="40" mass="3981">VPMCAPIGDGAAAAIVCSGDYLKRLDGGGHAVQVLKVCHS</sequence>
<dbReference type="InterPro" id="IPR016039">
    <property type="entry name" value="Thiolase-like"/>
</dbReference>
<dbReference type="Gene3D" id="3.40.47.10">
    <property type="match status" value="1"/>
</dbReference>
<evidence type="ECO:0008006" key="2">
    <source>
        <dbReference type="Google" id="ProtNLM"/>
    </source>
</evidence>
<evidence type="ECO:0000313" key="1">
    <source>
        <dbReference type="EMBL" id="KKK61705.1"/>
    </source>
</evidence>
<gene>
    <name evidence="1" type="ORF">LCGC14_3011650</name>
</gene>